<feature type="chain" id="PRO_5045364663" evidence="1">
    <location>
        <begin position="21"/>
        <end position="81"/>
    </location>
</feature>
<organism evidence="3 4">
    <name type="scientific">Maritimibacter dapengensis</name>
    <dbReference type="NCBI Taxonomy" id="2836868"/>
    <lineage>
        <taxon>Bacteria</taxon>
        <taxon>Pseudomonadati</taxon>
        <taxon>Pseudomonadota</taxon>
        <taxon>Alphaproteobacteria</taxon>
        <taxon>Rhodobacterales</taxon>
        <taxon>Roseobacteraceae</taxon>
        <taxon>Maritimibacter</taxon>
    </lineage>
</organism>
<comment type="caution">
    <text evidence="3">The sequence shown here is derived from an EMBL/GenBank/DDBJ whole genome shotgun (WGS) entry which is preliminary data.</text>
</comment>
<dbReference type="PROSITE" id="PS50222">
    <property type="entry name" value="EF_HAND_2"/>
    <property type="match status" value="1"/>
</dbReference>
<gene>
    <name evidence="3" type="ORF">KJP28_15325</name>
</gene>
<keyword evidence="1" id="KW-0732">Signal</keyword>
<evidence type="ECO:0000313" key="4">
    <source>
        <dbReference type="Proteomes" id="UP000756530"/>
    </source>
</evidence>
<sequence>MKLANLSIAAILAASSFAIAQDAAPVDTDGDGMMSPEEVMAAFPDVNEDVFTAADTDGDGMLSMEEFAAAQEDGLIPAEEM</sequence>
<dbReference type="InterPro" id="IPR018247">
    <property type="entry name" value="EF_Hand_1_Ca_BS"/>
</dbReference>
<proteinExistence type="predicted"/>
<evidence type="ECO:0000259" key="2">
    <source>
        <dbReference type="PROSITE" id="PS50222"/>
    </source>
</evidence>
<dbReference type="InterPro" id="IPR002048">
    <property type="entry name" value="EF_hand_dom"/>
</dbReference>
<protein>
    <submittedName>
        <fullName evidence="3">EF-hand domain-containing protein</fullName>
    </submittedName>
</protein>
<dbReference type="Proteomes" id="UP000756530">
    <property type="component" value="Unassembled WGS sequence"/>
</dbReference>
<dbReference type="RefSeq" id="WP_218393512.1">
    <property type="nucleotide sequence ID" value="NZ_JAHUZE010000004.1"/>
</dbReference>
<feature type="domain" description="EF-hand" evidence="2">
    <location>
        <begin position="42"/>
        <end position="77"/>
    </location>
</feature>
<evidence type="ECO:0000256" key="1">
    <source>
        <dbReference type="SAM" id="SignalP"/>
    </source>
</evidence>
<name>A0ABS6T4X1_9RHOB</name>
<dbReference type="Pfam" id="PF13202">
    <property type="entry name" value="EF-hand_5"/>
    <property type="match status" value="1"/>
</dbReference>
<reference evidence="3 4" key="1">
    <citation type="submission" date="2021-05" db="EMBL/GenBank/DDBJ databases">
        <title>Culturable bacteria isolated from Daya Bay.</title>
        <authorList>
            <person name="Zheng W."/>
            <person name="Yu S."/>
            <person name="Huang Y."/>
        </authorList>
    </citation>
    <scope>NUCLEOTIDE SEQUENCE [LARGE SCALE GENOMIC DNA]</scope>
    <source>
        <strain evidence="3 4">DP4N28-5</strain>
    </source>
</reference>
<accession>A0ABS6T4X1</accession>
<dbReference type="EMBL" id="JAHUZE010000004">
    <property type="protein sequence ID" value="MBV7380301.1"/>
    <property type="molecule type" value="Genomic_DNA"/>
</dbReference>
<evidence type="ECO:0000313" key="3">
    <source>
        <dbReference type="EMBL" id="MBV7380301.1"/>
    </source>
</evidence>
<feature type="signal peptide" evidence="1">
    <location>
        <begin position="1"/>
        <end position="20"/>
    </location>
</feature>
<keyword evidence="4" id="KW-1185">Reference proteome</keyword>
<dbReference type="PROSITE" id="PS00018">
    <property type="entry name" value="EF_HAND_1"/>
    <property type="match status" value="1"/>
</dbReference>